<dbReference type="EMBL" id="CP010401">
    <property type="protein sequence ID" value="ALE04011.1"/>
    <property type="molecule type" value="Genomic_DNA"/>
</dbReference>
<evidence type="ECO:0000313" key="2">
    <source>
        <dbReference type="Proteomes" id="UP000057213"/>
    </source>
</evidence>
<dbReference type="STRING" id="1318743.PU02_1197"/>
<dbReference type="AlphaFoldDB" id="A0A0M3T355"/>
<accession>A0A0M3T355</accession>
<sequence>MQHIKCDKNRQEKSCNLKIACFNEITCKAELEWGWIGL</sequence>
<name>A0A0M3T355_9HYPH</name>
<dbReference type="PATRIC" id="fig|1318743.3.peg.1213"/>
<proteinExistence type="predicted"/>
<dbReference type="KEGG" id="banc:PU02_1197"/>
<reference evidence="1 2" key="1">
    <citation type="journal article" date="2015" name="Genome Announc.">
        <title>Complete Genome Sequence of Bartonella ancashensis Strain 20.00, Isolated from the Blood of a Patient with Verruga Peruana.</title>
        <authorList>
            <person name="Hang J."/>
            <person name="Mullins K.E."/>
            <person name="Clifford R.J."/>
            <person name="Onmus-Leone F."/>
            <person name="Yang Y."/>
            <person name="Jiang J."/>
            <person name="Leguia M."/>
            <person name="Kasper M.R."/>
            <person name="Maguina C."/>
            <person name="Lesho E.P."/>
            <person name="Jarman R.G."/>
            <person name="Richards A.L."/>
            <person name="Blazes D."/>
        </authorList>
    </citation>
    <scope>NUCLEOTIDE SEQUENCE [LARGE SCALE GENOMIC DNA]</scope>
    <source>
        <strain evidence="1 2">20.00</strain>
    </source>
</reference>
<keyword evidence="2" id="KW-1185">Reference proteome</keyword>
<protein>
    <submittedName>
        <fullName evidence="1">Uncharacterized protein</fullName>
    </submittedName>
</protein>
<evidence type="ECO:0000313" key="1">
    <source>
        <dbReference type="EMBL" id="ALE04011.1"/>
    </source>
</evidence>
<dbReference type="Proteomes" id="UP000057213">
    <property type="component" value="Chromosome"/>
</dbReference>
<organism evidence="1 2">
    <name type="scientific">Bartonella ancashensis</name>
    <dbReference type="NCBI Taxonomy" id="1318743"/>
    <lineage>
        <taxon>Bacteria</taxon>
        <taxon>Pseudomonadati</taxon>
        <taxon>Pseudomonadota</taxon>
        <taxon>Alphaproteobacteria</taxon>
        <taxon>Hyphomicrobiales</taxon>
        <taxon>Bartonellaceae</taxon>
        <taxon>Bartonella</taxon>
    </lineage>
</organism>
<gene>
    <name evidence="1" type="ORF">PU02_1197</name>
</gene>